<dbReference type="InterPro" id="IPR028896">
    <property type="entry name" value="GcvT/YgfZ/DmdA"/>
</dbReference>
<dbReference type="PRINTS" id="PR00411">
    <property type="entry name" value="PNDRDTASEI"/>
</dbReference>
<accession>A0A158KHV4</accession>
<comment type="similarity">
    <text evidence="1">Belongs to the GcvT family.</text>
</comment>
<dbReference type="AlphaFoldDB" id="A0A158KHV4"/>
<dbReference type="SUPFAM" id="SSF103025">
    <property type="entry name" value="Folate-binding domain"/>
    <property type="match status" value="1"/>
</dbReference>
<dbReference type="OrthoDB" id="5287468at2"/>
<evidence type="ECO:0000259" key="5">
    <source>
        <dbReference type="Pfam" id="PF08669"/>
    </source>
</evidence>
<dbReference type="InterPro" id="IPR041854">
    <property type="entry name" value="BFD-like_2Fe2S-bd_dom_sf"/>
</dbReference>
<organism evidence="7 8">
    <name type="scientific">Caballeronia arvi</name>
    <dbReference type="NCBI Taxonomy" id="1777135"/>
    <lineage>
        <taxon>Bacteria</taxon>
        <taxon>Pseudomonadati</taxon>
        <taxon>Pseudomonadota</taxon>
        <taxon>Betaproteobacteria</taxon>
        <taxon>Burkholderiales</taxon>
        <taxon>Burkholderiaceae</taxon>
        <taxon>Caballeronia</taxon>
    </lineage>
</organism>
<dbReference type="EMBL" id="FCOM02000035">
    <property type="protein sequence ID" value="SAL80728.1"/>
    <property type="molecule type" value="Genomic_DNA"/>
</dbReference>
<dbReference type="Pfam" id="PF01571">
    <property type="entry name" value="GCV_T"/>
    <property type="match status" value="1"/>
</dbReference>
<keyword evidence="8" id="KW-1185">Reference proteome</keyword>
<dbReference type="InterPro" id="IPR029043">
    <property type="entry name" value="GcvT/YgfZ_C"/>
</dbReference>
<feature type="domain" description="SoxA A3" evidence="6">
    <location>
        <begin position="503"/>
        <end position="585"/>
    </location>
</feature>
<dbReference type="GO" id="GO:0016491">
    <property type="term" value="F:oxidoreductase activity"/>
    <property type="evidence" value="ECO:0007669"/>
    <property type="project" value="UniProtKB-KW"/>
</dbReference>
<comment type="caution">
    <text evidence="7">The sequence shown here is derived from an EMBL/GenBank/DDBJ whole genome shotgun (WGS) entry which is preliminary data.</text>
</comment>
<dbReference type="SUPFAM" id="SSF101790">
    <property type="entry name" value="Aminomethyltransferase beta-barrel domain"/>
    <property type="match status" value="1"/>
</dbReference>
<dbReference type="Pfam" id="PF13510">
    <property type="entry name" value="Fer2_4"/>
    <property type="match status" value="1"/>
</dbReference>
<feature type="domain" description="GCVT N-terminal" evidence="3">
    <location>
        <begin position="605"/>
        <end position="871"/>
    </location>
</feature>
<dbReference type="InterPro" id="IPR041117">
    <property type="entry name" value="SoxA_A3"/>
</dbReference>
<evidence type="ECO:0000313" key="7">
    <source>
        <dbReference type="EMBL" id="SAL80728.1"/>
    </source>
</evidence>
<gene>
    <name evidence="7" type="ORF">AWB74_05774</name>
</gene>
<dbReference type="Gene3D" id="3.10.20.440">
    <property type="entry name" value="2Fe-2S iron-sulphur cluster binding domain, sarcosine oxidase, alpha subunit, N-terminal domain"/>
    <property type="match status" value="1"/>
</dbReference>
<feature type="domain" description="FAD/NAD(P)-binding" evidence="4">
    <location>
        <begin position="171"/>
        <end position="423"/>
    </location>
</feature>
<dbReference type="InterPro" id="IPR006222">
    <property type="entry name" value="GCVT_N"/>
</dbReference>
<dbReference type="RefSeq" id="WP_061150056.1">
    <property type="nucleotide sequence ID" value="NZ_FCOM02000035.1"/>
</dbReference>
<dbReference type="Gene3D" id="3.30.1360.120">
    <property type="entry name" value="Probable tRNA modification gtpase trme, domain 1"/>
    <property type="match status" value="1"/>
</dbReference>
<dbReference type="Proteomes" id="UP000055019">
    <property type="component" value="Unassembled WGS sequence"/>
</dbReference>
<sequence>MSQTVQSHRLIDGGVIDRSRTVSFTFNGVRMKGHPGDTLASALIANGVSLVARSFKYHRPRGLYGAGLEDPNSMLAVRDGYAYYPALRAGQIRLVEGLRANSVSGWPSTNFDFGAVAQLASKFLVAGFYYKTFKWPDWKLFEPGIRRTTGFGLPEATADRNFVQHRHACCDVLVIGGGPVGLAAASALLNAGLNVFVVDDQPVLGGSCLWETAKIDGQSARAWSATIVRDMNARAGFTVLPATTVTGAYENNVFTLTQSIGDDRGVRGECHWKVSAQHVIMATGMVDRPMLFHGNDRPGIMLSSAVRRLIGEFAAAPAKELAVYTNNDSAYLTALEAQRAGIKVAAIIDTRKQAQAVHAKDALAQAIPCFFESQIEKTSGYKRLSSVTIRDVGRKSRTLRCDGLAVSGGWTPLIHLAAHRGVKPVYDYENGTFVCRDAPPNWFIVGGANGTVDLDHSIDEAVKASAAIAAERKVSVRASVPGVVSRTFGSVTAVFKPSCGSASKMWVDLQNDVKVSDVELAARENYVSVEHLKRYTTLGMGTDQGRTSNVNGLAVMAAMTSREIGAVGTTTFRPPYTAVRMSTIANARTGDRYQPRRYLPADAVHRELRGLMEDFGWERADWYGVNGNDRENAVAAEMSAVRNHVGVFDGSSLGKIEVTGPDAGEFLAKFYVSNIATLKPGRIRYSVMLREDGVIFDDGVVTCIGENHFLAGPSSGNAEAVAAWFERWRQTEWPNMRVAISPVTSNWASIAIAGPQARELLRKLEPDFDISHEAFPHMDFREGKLCGVAARVARISYTGELQYEISVQARFAAALMRVILDQGKQLGVRPIGMEAWLRLRLEKGYLHLGSDTNGRTTPLDVGMASIVSKRKGDFIGKRSLILPFATSHEREQLVGLTAVDGKLRVGGRVMANGHESVPCPTVGYVTSACESPSVGKSVGLALIEQGYQRDGETVSVYCNGEIVRCKICSPTFYDPSNERLQA</sequence>
<evidence type="ECO:0000259" key="6">
    <source>
        <dbReference type="Pfam" id="PF17806"/>
    </source>
</evidence>
<dbReference type="Gene3D" id="3.50.50.60">
    <property type="entry name" value="FAD/NAD(P)-binding domain"/>
    <property type="match status" value="2"/>
</dbReference>
<dbReference type="InterPro" id="IPR023753">
    <property type="entry name" value="FAD/NAD-binding_dom"/>
</dbReference>
<evidence type="ECO:0000259" key="4">
    <source>
        <dbReference type="Pfam" id="PF07992"/>
    </source>
</evidence>
<evidence type="ECO:0000313" key="8">
    <source>
        <dbReference type="Proteomes" id="UP000055019"/>
    </source>
</evidence>
<reference evidence="7" key="1">
    <citation type="submission" date="2016-01" db="EMBL/GenBank/DDBJ databases">
        <authorList>
            <person name="Peeters C."/>
        </authorList>
    </citation>
    <scope>NUCLEOTIDE SEQUENCE [LARGE SCALE GENOMIC DNA]</scope>
    <source>
        <strain evidence="7">LMG 29317</strain>
    </source>
</reference>
<dbReference type="Gene3D" id="1.10.10.1100">
    <property type="entry name" value="BFD-like [2Fe-2S]-binding domain"/>
    <property type="match status" value="1"/>
</dbReference>
<dbReference type="PANTHER" id="PTHR43757:SF2">
    <property type="entry name" value="AMINOMETHYLTRANSFERASE, MITOCHONDRIAL"/>
    <property type="match status" value="1"/>
</dbReference>
<proteinExistence type="inferred from homology"/>
<dbReference type="Pfam" id="PF08669">
    <property type="entry name" value="GCV_T_C"/>
    <property type="match status" value="1"/>
</dbReference>
<evidence type="ECO:0000259" key="3">
    <source>
        <dbReference type="Pfam" id="PF01571"/>
    </source>
</evidence>
<protein>
    <submittedName>
        <fullName evidence="7">Sarcosine oxidase subunit alpha</fullName>
    </submittedName>
</protein>
<dbReference type="PANTHER" id="PTHR43757">
    <property type="entry name" value="AMINOMETHYLTRANSFERASE"/>
    <property type="match status" value="1"/>
</dbReference>
<feature type="domain" description="Aminomethyltransferase C-terminal" evidence="5">
    <location>
        <begin position="892"/>
        <end position="974"/>
    </location>
</feature>
<dbReference type="InterPro" id="IPR036188">
    <property type="entry name" value="FAD/NAD-bd_sf"/>
</dbReference>
<dbReference type="InterPro" id="IPR042204">
    <property type="entry name" value="2Fe-2S-bd_N"/>
</dbReference>
<evidence type="ECO:0000256" key="1">
    <source>
        <dbReference type="ARBA" id="ARBA00008609"/>
    </source>
</evidence>
<keyword evidence="2" id="KW-0560">Oxidoreductase</keyword>
<evidence type="ECO:0000256" key="2">
    <source>
        <dbReference type="ARBA" id="ARBA00023002"/>
    </source>
</evidence>
<dbReference type="Pfam" id="PF07992">
    <property type="entry name" value="Pyr_redox_2"/>
    <property type="match status" value="1"/>
</dbReference>
<dbReference type="Pfam" id="PF17806">
    <property type="entry name" value="SO_alpha_A3"/>
    <property type="match status" value="1"/>
</dbReference>
<dbReference type="InterPro" id="IPR013977">
    <property type="entry name" value="GcvT_C"/>
</dbReference>
<name>A0A158KHV4_9BURK</name>
<dbReference type="SUPFAM" id="SSF51905">
    <property type="entry name" value="FAD/NAD(P)-binding domain"/>
    <property type="match status" value="1"/>
</dbReference>
<dbReference type="InterPro" id="IPR027266">
    <property type="entry name" value="TrmE/GcvT-like"/>
</dbReference>